<organism evidence="1 2">
    <name type="scientific">Desulfosporosinus lacus DSM 15449</name>
    <dbReference type="NCBI Taxonomy" id="1121420"/>
    <lineage>
        <taxon>Bacteria</taxon>
        <taxon>Bacillati</taxon>
        <taxon>Bacillota</taxon>
        <taxon>Clostridia</taxon>
        <taxon>Eubacteriales</taxon>
        <taxon>Desulfitobacteriaceae</taxon>
        <taxon>Desulfosporosinus</taxon>
    </lineage>
</organism>
<dbReference type="Pfam" id="PF05521">
    <property type="entry name" value="Phage_HCP"/>
    <property type="match status" value="1"/>
</dbReference>
<dbReference type="RefSeq" id="WP_073029208.1">
    <property type="nucleotide sequence ID" value="NZ_FQXJ01000005.1"/>
</dbReference>
<dbReference type="InterPro" id="IPR038666">
    <property type="entry name" value="SSP1_head-tail_sf"/>
</dbReference>
<dbReference type="EMBL" id="FQXJ01000005">
    <property type="protein sequence ID" value="SHH86655.1"/>
    <property type="molecule type" value="Genomic_DNA"/>
</dbReference>
<reference evidence="2" key="1">
    <citation type="submission" date="2016-11" db="EMBL/GenBank/DDBJ databases">
        <authorList>
            <person name="Varghese N."/>
            <person name="Submissions S."/>
        </authorList>
    </citation>
    <scope>NUCLEOTIDE SEQUENCE [LARGE SCALE GENOMIC DNA]</scope>
    <source>
        <strain evidence="2">DSM 15449</strain>
    </source>
</reference>
<dbReference type="InterPro" id="IPR008767">
    <property type="entry name" value="Phage_SPP1_head-tail_adaptor"/>
</dbReference>
<dbReference type="STRING" id="1121420.SAMN02746098_01610"/>
<keyword evidence="2" id="KW-1185">Reference proteome</keyword>
<gene>
    <name evidence="1" type="ORF">SAMN02746098_01610</name>
</gene>
<dbReference type="AlphaFoldDB" id="A0A1M5WGM7"/>
<evidence type="ECO:0000313" key="1">
    <source>
        <dbReference type="EMBL" id="SHH86655.1"/>
    </source>
</evidence>
<proteinExistence type="predicted"/>
<dbReference type="Gene3D" id="2.40.10.270">
    <property type="entry name" value="Bacteriophage SPP1 head-tail adaptor protein"/>
    <property type="match status" value="1"/>
</dbReference>
<accession>A0A1M5WGM7</accession>
<sequence length="105" mass="11822">MKSEELRLQLTIETSTATRDTAGGQILSWATFATVRAAKKHSSSREFYAAQKINSEITDLYTIRYRTGINAKMRGICDGKTYDILGANDPDGKRREIYILCKVVE</sequence>
<dbReference type="OrthoDB" id="9808209at2"/>
<dbReference type="Proteomes" id="UP000183954">
    <property type="component" value="Unassembled WGS sequence"/>
</dbReference>
<dbReference type="NCBIfam" id="TIGR01563">
    <property type="entry name" value="gp16_SPP1"/>
    <property type="match status" value="1"/>
</dbReference>
<name>A0A1M5WGM7_9FIRM</name>
<evidence type="ECO:0000313" key="2">
    <source>
        <dbReference type="Proteomes" id="UP000183954"/>
    </source>
</evidence>
<protein>
    <submittedName>
        <fullName evidence="1">Phage head-tail adaptor, putative, SPP1 family</fullName>
    </submittedName>
</protein>